<proteinExistence type="predicted"/>
<organism evidence="3 4">
    <name type="scientific">Flavobacterium resistens</name>
    <dbReference type="NCBI Taxonomy" id="443612"/>
    <lineage>
        <taxon>Bacteria</taxon>
        <taxon>Pseudomonadati</taxon>
        <taxon>Bacteroidota</taxon>
        <taxon>Flavobacteriia</taxon>
        <taxon>Flavobacteriales</taxon>
        <taxon>Flavobacteriaceae</taxon>
        <taxon>Flavobacterium</taxon>
    </lineage>
</organism>
<dbReference type="EMBL" id="FXTA01000001">
    <property type="protein sequence ID" value="SMO46502.1"/>
    <property type="molecule type" value="Genomic_DNA"/>
</dbReference>
<accession>A0A521BHF3</accession>
<feature type="domain" description="RelA/SpoT" evidence="1">
    <location>
        <begin position="44"/>
        <end position="168"/>
    </location>
</feature>
<sequence length="329" mass="39244">MEISEIKEKFVSVCGNYSRLGKNLEEAVLSFLEEEKIPFLNIYHRVKEFNSFDEKIKRKHYKNPFDEIEDICGLRIICYYASDIIKIENIIDREFHVLESEDKSNSLGLKEFAYRSVHKIVKIKNNWTATPNYRGLEDLKVEIQIRTILMHAWAEVEHKLNYKNDDQVPVNFQRKLFRLSAKFEEADEQFEELRNGISDYRKTIVANAKIENKFDINQDFNLDSLLAFLNFHFPDIPKIEPQRLDNSFEQLKKHKINFKELEQIIDKFNPYFNEISQDLKESGYASNIIEMPTELIAFATHVLKRRKYDDTMLTWKNVVEKWIKKIDKL</sequence>
<dbReference type="RefSeq" id="WP_142449659.1">
    <property type="nucleotide sequence ID" value="NZ_FXTA01000001.1"/>
</dbReference>
<dbReference type="SMART" id="SM00954">
    <property type="entry name" value="RelA_SpoT"/>
    <property type="match status" value="1"/>
</dbReference>
<gene>
    <name evidence="2" type="ORF">GJU42_05315</name>
    <name evidence="3" type="ORF">SAMN06265349_1011062</name>
</gene>
<dbReference type="OrthoDB" id="9801824at2"/>
<dbReference type="SUPFAM" id="SSF81301">
    <property type="entry name" value="Nucleotidyltransferase"/>
    <property type="match status" value="1"/>
</dbReference>
<dbReference type="Gene3D" id="1.10.287.860">
    <property type="entry name" value="Nucleotidyltransferase"/>
    <property type="match status" value="1"/>
</dbReference>
<reference evidence="2 5" key="2">
    <citation type="submission" date="2019-11" db="EMBL/GenBank/DDBJ databases">
        <title>Flavobacterium resistens genome.</title>
        <authorList>
            <person name="Wilson V.M."/>
            <person name="Newman J.D."/>
        </authorList>
    </citation>
    <scope>NUCLEOTIDE SEQUENCE [LARGE SCALE GENOMIC DNA]</scope>
    <source>
        <strain evidence="2 5">DSM 19382</strain>
    </source>
</reference>
<dbReference type="GO" id="GO:0015969">
    <property type="term" value="P:guanosine tetraphosphate metabolic process"/>
    <property type="evidence" value="ECO:0007669"/>
    <property type="project" value="InterPro"/>
</dbReference>
<dbReference type="PANTHER" id="PTHR41773:SF1">
    <property type="entry name" value="RELA_SPOT DOMAIN-CONTAINING PROTEIN"/>
    <property type="match status" value="1"/>
</dbReference>
<dbReference type="Proteomes" id="UP000317289">
    <property type="component" value="Unassembled WGS sequence"/>
</dbReference>
<name>A0A521BHF3_9FLAO</name>
<dbReference type="InterPro" id="IPR007685">
    <property type="entry name" value="RelA_SpoT"/>
</dbReference>
<evidence type="ECO:0000313" key="4">
    <source>
        <dbReference type="Proteomes" id="UP000317289"/>
    </source>
</evidence>
<dbReference type="Pfam" id="PF04607">
    <property type="entry name" value="RelA_SpoT"/>
    <property type="match status" value="1"/>
</dbReference>
<dbReference type="Gene3D" id="3.30.460.10">
    <property type="entry name" value="Beta Polymerase, domain 2"/>
    <property type="match status" value="1"/>
</dbReference>
<dbReference type="Proteomes" id="UP000468990">
    <property type="component" value="Unassembled WGS sequence"/>
</dbReference>
<dbReference type="EMBL" id="WKKG01000002">
    <property type="protein sequence ID" value="MRX67378.1"/>
    <property type="molecule type" value="Genomic_DNA"/>
</dbReference>
<evidence type="ECO:0000313" key="5">
    <source>
        <dbReference type="Proteomes" id="UP000468990"/>
    </source>
</evidence>
<keyword evidence="5" id="KW-1185">Reference proteome</keyword>
<reference evidence="3 4" key="1">
    <citation type="submission" date="2017-05" db="EMBL/GenBank/DDBJ databases">
        <authorList>
            <person name="Varghese N."/>
            <person name="Submissions S."/>
        </authorList>
    </citation>
    <scope>NUCLEOTIDE SEQUENCE [LARGE SCALE GENOMIC DNA]</scope>
    <source>
        <strain evidence="3 4">DSM 19382</strain>
    </source>
</reference>
<protein>
    <submittedName>
        <fullName evidence="2">(P)ppGpp synthetase</fullName>
    </submittedName>
    <submittedName>
        <fullName evidence="3">PpGpp synthetase catalytic domain-containing protein (RelA/SpoT-type nucleotidyltranferase)</fullName>
    </submittedName>
</protein>
<dbReference type="InterPro" id="IPR043519">
    <property type="entry name" value="NT_sf"/>
</dbReference>
<dbReference type="PANTHER" id="PTHR41773">
    <property type="entry name" value="GTP PYROPHOSPHATASE-RELATED"/>
    <property type="match status" value="1"/>
</dbReference>
<evidence type="ECO:0000313" key="2">
    <source>
        <dbReference type="EMBL" id="MRX67378.1"/>
    </source>
</evidence>
<evidence type="ECO:0000313" key="3">
    <source>
        <dbReference type="EMBL" id="SMO46502.1"/>
    </source>
</evidence>
<evidence type="ECO:0000259" key="1">
    <source>
        <dbReference type="SMART" id="SM00954"/>
    </source>
</evidence>
<dbReference type="CDD" id="cd05399">
    <property type="entry name" value="NT_Rel-Spo_like"/>
    <property type="match status" value="1"/>
</dbReference>
<dbReference type="AlphaFoldDB" id="A0A521BHF3"/>